<dbReference type="Proteomes" id="UP000035645">
    <property type="component" value="Unassembled WGS sequence"/>
</dbReference>
<evidence type="ECO:0000313" key="3">
    <source>
        <dbReference type="Proteomes" id="UP000035645"/>
    </source>
</evidence>
<protein>
    <submittedName>
        <fullName evidence="2">Uncharacterized protein</fullName>
    </submittedName>
</protein>
<evidence type="ECO:0000313" key="2">
    <source>
        <dbReference type="EMBL" id="CDI67199.1"/>
    </source>
</evidence>
<organism evidence="2 3">
    <name type="scientific">Bifidobacterium animalis subsp. animalis IM386</name>
    <dbReference type="NCBI Taxonomy" id="1402194"/>
    <lineage>
        <taxon>Bacteria</taxon>
        <taxon>Bacillati</taxon>
        <taxon>Actinomycetota</taxon>
        <taxon>Actinomycetes</taxon>
        <taxon>Bifidobacteriales</taxon>
        <taxon>Bifidobacteriaceae</taxon>
        <taxon>Bifidobacterium</taxon>
    </lineage>
</organism>
<dbReference type="EMBL" id="CBUQ010000005">
    <property type="protein sequence ID" value="CDI67199.1"/>
    <property type="molecule type" value="Genomic_DNA"/>
</dbReference>
<proteinExistence type="predicted"/>
<dbReference type="AlphaFoldDB" id="A0AAV2W362"/>
<gene>
    <name evidence="2" type="ORF">BANIM336_00508</name>
</gene>
<evidence type="ECO:0000256" key="1">
    <source>
        <dbReference type="SAM" id="MobiDB-lite"/>
    </source>
</evidence>
<reference evidence="2 3" key="2">
    <citation type="submission" date="2015-01" db="EMBL/GenBank/DDBJ databases">
        <title>Genome sequence of a Bifidobacterium animalis strain.</title>
        <authorList>
            <person name="Bogovic-Matijasic B."/>
            <person name="Hacin B."/>
            <person name="Citar M."/>
            <person name="Svigelj K."/>
            <person name="Stempelj M."/>
            <person name="Rogelj I."/>
        </authorList>
    </citation>
    <scope>NUCLEOTIDE SEQUENCE [LARGE SCALE GENOMIC DNA]</scope>
    <source>
        <strain evidence="2 3">IM386</strain>
    </source>
</reference>
<sequence>MRAYAVDFADASITHAVRRLFCGTSYRSIREICYVQPAPRHSTRMHPKDVLFTGSPAARFAECFERYAISRLLRGAIYGTIRKNYHFCPHLWSNIRKVPKDMPSLRLSAVEHTEVSVKTTANGTLCGIVYGTIRKLCRITPSQRHSLRKNPKDMLLSGHGTAPFTDASAKTTARRRASADPRAGARCRRES</sequence>
<accession>A0AAV2W362</accession>
<feature type="region of interest" description="Disordered" evidence="1">
    <location>
        <begin position="144"/>
        <end position="191"/>
    </location>
</feature>
<reference evidence="2 3" key="1">
    <citation type="submission" date="2013-10" db="EMBL/GenBank/DDBJ databases">
        <authorList>
            <person name="Manrique M."/>
        </authorList>
    </citation>
    <scope>NUCLEOTIDE SEQUENCE [LARGE SCALE GENOMIC DNA]</scope>
    <source>
        <strain evidence="2 3">IM386</strain>
    </source>
</reference>
<name>A0AAV2W362_9BIFI</name>
<comment type="caution">
    <text evidence="2">The sequence shown here is derived from an EMBL/GenBank/DDBJ whole genome shotgun (WGS) entry which is preliminary data.</text>
</comment>